<protein>
    <submittedName>
        <fullName evidence="2">Uncharacterized protein</fullName>
    </submittedName>
</protein>
<accession>A0ABQ0PAF2</accession>
<keyword evidence="3" id="KW-1185">Reference proteome</keyword>
<sequence length="81" mass="8514">MERISSSTDPSGAGSDRASVDERDSRLSSAAMAGLLSVWGPGSGRAALAGTMPQKEGEANIRHPWRGTPGGRRLHTDRRVA</sequence>
<feature type="compositionally biased region" description="Basic residues" evidence="1">
    <location>
        <begin position="72"/>
        <end position="81"/>
    </location>
</feature>
<gene>
    <name evidence="2" type="ORF">AA12717_3117</name>
</gene>
<dbReference type="EMBL" id="BAQP01000304">
    <property type="protein sequence ID" value="GBQ29022.1"/>
    <property type="molecule type" value="Genomic_DNA"/>
</dbReference>
<organism evidence="2 3">
    <name type="scientific">Gluconacetobacter sacchari DSM 12717</name>
    <dbReference type="NCBI Taxonomy" id="1307940"/>
    <lineage>
        <taxon>Bacteria</taxon>
        <taxon>Pseudomonadati</taxon>
        <taxon>Pseudomonadota</taxon>
        <taxon>Alphaproteobacteria</taxon>
        <taxon>Acetobacterales</taxon>
        <taxon>Acetobacteraceae</taxon>
        <taxon>Gluconacetobacter</taxon>
    </lineage>
</organism>
<evidence type="ECO:0000313" key="3">
    <source>
        <dbReference type="Proteomes" id="UP001060895"/>
    </source>
</evidence>
<reference evidence="2" key="1">
    <citation type="submission" date="2013-04" db="EMBL/GenBank/DDBJ databases">
        <title>The genome sequencing project of 58 acetic acid bacteria.</title>
        <authorList>
            <person name="Okamoto-Kainuma A."/>
            <person name="Ishikawa M."/>
            <person name="Umino S."/>
            <person name="Koizumi Y."/>
            <person name="Shiwa Y."/>
            <person name="Yoshikawa H."/>
            <person name="Matsutani M."/>
            <person name="Matsushita K."/>
        </authorList>
    </citation>
    <scope>NUCLEOTIDE SEQUENCE</scope>
    <source>
        <strain evidence="2">DSM 12717</strain>
    </source>
</reference>
<feature type="region of interest" description="Disordered" evidence="1">
    <location>
        <begin position="1"/>
        <end position="27"/>
    </location>
</feature>
<evidence type="ECO:0000313" key="2">
    <source>
        <dbReference type="EMBL" id="GBQ29022.1"/>
    </source>
</evidence>
<feature type="region of interest" description="Disordered" evidence="1">
    <location>
        <begin position="46"/>
        <end position="81"/>
    </location>
</feature>
<proteinExistence type="predicted"/>
<name>A0ABQ0PAF2_9PROT</name>
<dbReference type="Proteomes" id="UP001060895">
    <property type="component" value="Unassembled WGS sequence"/>
</dbReference>
<feature type="compositionally biased region" description="Polar residues" evidence="1">
    <location>
        <begin position="1"/>
        <end position="10"/>
    </location>
</feature>
<evidence type="ECO:0000256" key="1">
    <source>
        <dbReference type="SAM" id="MobiDB-lite"/>
    </source>
</evidence>
<comment type="caution">
    <text evidence="2">The sequence shown here is derived from an EMBL/GenBank/DDBJ whole genome shotgun (WGS) entry which is preliminary data.</text>
</comment>